<keyword evidence="1" id="KW-0560">Oxidoreductase</keyword>
<dbReference type="Pfam" id="PF03171">
    <property type="entry name" value="2OG-FeII_Oxy"/>
    <property type="match status" value="1"/>
</dbReference>
<proteinExistence type="inferred from homology"/>
<protein>
    <recommendedName>
        <fullName evidence="2">Fe2OG dioxygenase domain-containing protein</fullName>
    </recommendedName>
</protein>
<dbReference type="InterPro" id="IPR050231">
    <property type="entry name" value="Iron_ascorbate_oxido_reductase"/>
</dbReference>
<dbReference type="SUPFAM" id="SSF51197">
    <property type="entry name" value="Clavaminate synthase-like"/>
    <property type="match status" value="1"/>
</dbReference>
<dbReference type="PANTHER" id="PTHR47990">
    <property type="entry name" value="2-OXOGLUTARATE (2OG) AND FE(II)-DEPENDENT OXYGENASE SUPERFAMILY PROTEIN-RELATED"/>
    <property type="match status" value="1"/>
</dbReference>
<evidence type="ECO:0000259" key="2">
    <source>
        <dbReference type="PROSITE" id="PS51471"/>
    </source>
</evidence>
<organism evidence="3 4">
    <name type="scientific">Lactuca virosa</name>
    <dbReference type="NCBI Taxonomy" id="75947"/>
    <lineage>
        <taxon>Eukaryota</taxon>
        <taxon>Viridiplantae</taxon>
        <taxon>Streptophyta</taxon>
        <taxon>Embryophyta</taxon>
        <taxon>Tracheophyta</taxon>
        <taxon>Spermatophyta</taxon>
        <taxon>Magnoliopsida</taxon>
        <taxon>eudicotyledons</taxon>
        <taxon>Gunneridae</taxon>
        <taxon>Pentapetalae</taxon>
        <taxon>asterids</taxon>
        <taxon>campanulids</taxon>
        <taxon>Asterales</taxon>
        <taxon>Asteraceae</taxon>
        <taxon>Cichorioideae</taxon>
        <taxon>Cichorieae</taxon>
        <taxon>Lactucinae</taxon>
        <taxon>Lactuca</taxon>
    </lineage>
</organism>
<dbReference type="Proteomes" id="UP001157418">
    <property type="component" value="Unassembled WGS sequence"/>
</dbReference>
<name>A0AAU9MQX5_9ASTR</name>
<sequence>MPRQVLRSPIFQNILYVQEYASPQDNSWIIHNSKLAFNHQVHLGYDDEIHLLYRLILMSLVNEYVKEVRKMGCNILELMAEGLKIEPKNVLSRMLSDEKADIVFRLNHYPPCSDSNPDSDLDLNNRSMSHGRTSIGFGEHTDPQLISIARSNATSGFQIYLEDGTWVAVPQDETSYFINVDDLLEVMTNGRFKSVRHRVVADSFKSRVSMIYFGGPPLMEKISPLDSLMEPDEESLYNEFTWFEYKSCTYKTRLADNRLSRFHKHSHPV</sequence>
<reference evidence="3 4" key="1">
    <citation type="submission" date="2022-01" db="EMBL/GenBank/DDBJ databases">
        <authorList>
            <person name="Xiong W."/>
            <person name="Schranz E."/>
        </authorList>
    </citation>
    <scope>NUCLEOTIDE SEQUENCE [LARGE SCALE GENOMIC DNA]</scope>
</reference>
<comment type="similarity">
    <text evidence="1">Belongs to the iron/ascorbate-dependent oxidoreductase family.</text>
</comment>
<keyword evidence="1" id="KW-0408">Iron</keyword>
<feature type="domain" description="Fe2OG dioxygenase" evidence="2">
    <location>
        <begin position="99"/>
        <end position="216"/>
    </location>
</feature>
<evidence type="ECO:0000313" key="3">
    <source>
        <dbReference type="EMBL" id="CAH1422998.1"/>
    </source>
</evidence>
<dbReference type="Gene3D" id="2.60.120.330">
    <property type="entry name" value="B-lactam Antibiotic, Isopenicillin N Synthase, Chain"/>
    <property type="match status" value="1"/>
</dbReference>
<evidence type="ECO:0000313" key="4">
    <source>
        <dbReference type="Proteomes" id="UP001157418"/>
    </source>
</evidence>
<keyword evidence="4" id="KW-1185">Reference proteome</keyword>
<dbReference type="PROSITE" id="PS51471">
    <property type="entry name" value="FE2OG_OXY"/>
    <property type="match status" value="1"/>
</dbReference>
<accession>A0AAU9MQX5</accession>
<dbReference type="GO" id="GO:0016491">
    <property type="term" value="F:oxidoreductase activity"/>
    <property type="evidence" value="ECO:0007669"/>
    <property type="project" value="UniProtKB-KW"/>
</dbReference>
<dbReference type="InterPro" id="IPR027443">
    <property type="entry name" value="IPNS-like_sf"/>
</dbReference>
<comment type="caution">
    <text evidence="3">The sequence shown here is derived from an EMBL/GenBank/DDBJ whole genome shotgun (WGS) entry which is preliminary data.</text>
</comment>
<dbReference type="EMBL" id="CAKMRJ010001112">
    <property type="protein sequence ID" value="CAH1422998.1"/>
    <property type="molecule type" value="Genomic_DNA"/>
</dbReference>
<keyword evidence="1" id="KW-0479">Metal-binding</keyword>
<dbReference type="AlphaFoldDB" id="A0AAU9MQX5"/>
<dbReference type="InterPro" id="IPR044861">
    <property type="entry name" value="IPNS-like_FE2OG_OXY"/>
</dbReference>
<evidence type="ECO:0000256" key="1">
    <source>
        <dbReference type="RuleBase" id="RU003682"/>
    </source>
</evidence>
<gene>
    <name evidence="3" type="ORF">LVIROSA_LOCUS10296</name>
</gene>
<dbReference type="GO" id="GO:0046872">
    <property type="term" value="F:metal ion binding"/>
    <property type="evidence" value="ECO:0007669"/>
    <property type="project" value="UniProtKB-KW"/>
</dbReference>
<dbReference type="InterPro" id="IPR005123">
    <property type="entry name" value="Oxoglu/Fe-dep_dioxygenase_dom"/>
</dbReference>